<dbReference type="AlphaFoldDB" id="A0A183UAU7"/>
<evidence type="ECO:0000313" key="3">
    <source>
        <dbReference type="WBParaSite" id="TCNE_0000561701-mRNA-1"/>
    </source>
</evidence>
<reference evidence="1 2" key="2">
    <citation type="submission" date="2018-11" db="EMBL/GenBank/DDBJ databases">
        <authorList>
            <consortium name="Pathogen Informatics"/>
        </authorList>
    </citation>
    <scope>NUCLEOTIDE SEQUENCE [LARGE SCALE GENOMIC DNA]</scope>
</reference>
<sequence>MIQGRQIRKTNVLMLVRIDKSSVNVLKASVKYEGAFPGELIYMIDAFCTNNHSIRCSTYQAYCGLAVSDGICQLYFSYFFDGATKSTAFSIYKLNDTLSSNFQHPLTSNECLSFGAESSIESVTSFVYCNQSTAVCKPPAPIDPSSTTLTSNPIIRTNATTITSNPIIRTNATTITSSSSTSSPITTSSAPTATEIMDTILALPEDLFHRSNSGALNSTNRFLQSLPNLFRNAPARAEYMNGSLIALVGWDVDCKSEIDEDDQVEGIADDGQSFKLFTAEDADDLDIDDGASISVPHDGDDKYAGIAASKSFFVVYRNPNLFVGNEADRTSHDDRRNEIADGCMVGQFLTDRRVLSATLLSNNSVVSQLIVDGVNQTMAILRYGKKKVAIIAFATM</sequence>
<dbReference type="WBParaSite" id="TCNE_0000561701-mRNA-1">
    <property type="protein sequence ID" value="TCNE_0000561701-mRNA-1"/>
    <property type="gene ID" value="TCNE_0000561701"/>
</dbReference>
<reference evidence="3" key="1">
    <citation type="submission" date="2016-06" db="UniProtKB">
        <authorList>
            <consortium name="WormBaseParasite"/>
        </authorList>
    </citation>
    <scope>IDENTIFICATION</scope>
</reference>
<proteinExistence type="predicted"/>
<protein>
    <submittedName>
        <fullName evidence="3">Sema domain-containing protein</fullName>
    </submittedName>
</protein>
<gene>
    <name evidence="1" type="ORF">TCNE_LOCUS5617</name>
</gene>
<dbReference type="EMBL" id="UYWY01019374">
    <property type="protein sequence ID" value="VDM36799.1"/>
    <property type="molecule type" value="Genomic_DNA"/>
</dbReference>
<organism evidence="2 3">
    <name type="scientific">Toxocara canis</name>
    <name type="common">Canine roundworm</name>
    <dbReference type="NCBI Taxonomy" id="6265"/>
    <lineage>
        <taxon>Eukaryota</taxon>
        <taxon>Metazoa</taxon>
        <taxon>Ecdysozoa</taxon>
        <taxon>Nematoda</taxon>
        <taxon>Chromadorea</taxon>
        <taxon>Rhabditida</taxon>
        <taxon>Spirurina</taxon>
        <taxon>Ascaridomorpha</taxon>
        <taxon>Ascaridoidea</taxon>
        <taxon>Toxocaridae</taxon>
        <taxon>Toxocara</taxon>
    </lineage>
</organism>
<evidence type="ECO:0000313" key="2">
    <source>
        <dbReference type="Proteomes" id="UP000050794"/>
    </source>
</evidence>
<accession>A0A183UAU7</accession>
<dbReference type="Proteomes" id="UP000050794">
    <property type="component" value="Unassembled WGS sequence"/>
</dbReference>
<evidence type="ECO:0000313" key="1">
    <source>
        <dbReference type="EMBL" id="VDM36799.1"/>
    </source>
</evidence>
<keyword evidence="2" id="KW-1185">Reference proteome</keyword>
<name>A0A183UAU7_TOXCA</name>